<feature type="region of interest" description="Disordered" evidence="2">
    <location>
        <begin position="213"/>
        <end position="255"/>
    </location>
</feature>
<name>A0A067MD59_BOTB1</name>
<dbReference type="AlphaFoldDB" id="A0A067MD59"/>
<dbReference type="STRING" id="930990.A0A067MD59"/>
<evidence type="ECO:0000313" key="4">
    <source>
        <dbReference type="Proteomes" id="UP000027195"/>
    </source>
</evidence>
<accession>A0A067MD59</accession>
<evidence type="ECO:0000256" key="2">
    <source>
        <dbReference type="SAM" id="MobiDB-lite"/>
    </source>
</evidence>
<feature type="compositionally biased region" description="Basic and acidic residues" evidence="2">
    <location>
        <begin position="309"/>
        <end position="318"/>
    </location>
</feature>
<reference evidence="4" key="1">
    <citation type="journal article" date="2014" name="Proc. Natl. Acad. Sci. U.S.A.">
        <title>Extensive sampling of basidiomycete genomes demonstrates inadequacy of the white-rot/brown-rot paradigm for wood decay fungi.</title>
        <authorList>
            <person name="Riley R."/>
            <person name="Salamov A.A."/>
            <person name="Brown D.W."/>
            <person name="Nagy L.G."/>
            <person name="Floudas D."/>
            <person name="Held B.W."/>
            <person name="Levasseur A."/>
            <person name="Lombard V."/>
            <person name="Morin E."/>
            <person name="Otillar R."/>
            <person name="Lindquist E.A."/>
            <person name="Sun H."/>
            <person name="LaButti K.M."/>
            <person name="Schmutz J."/>
            <person name="Jabbour D."/>
            <person name="Luo H."/>
            <person name="Baker S.E."/>
            <person name="Pisabarro A.G."/>
            <person name="Walton J.D."/>
            <person name="Blanchette R.A."/>
            <person name="Henrissat B."/>
            <person name="Martin F."/>
            <person name="Cullen D."/>
            <person name="Hibbett D.S."/>
            <person name="Grigoriev I.V."/>
        </authorList>
    </citation>
    <scope>NUCLEOTIDE SEQUENCE [LARGE SCALE GENOMIC DNA]</scope>
    <source>
        <strain evidence="4">FD-172 SS1</strain>
    </source>
</reference>
<feature type="coiled-coil region" evidence="1">
    <location>
        <begin position="85"/>
        <end position="113"/>
    </location>
</feature>
<dbReference type="OrthoDB" id="3253416at2759"/>
<dbReference type="EMBL" id="KL198074">
    <property type="protein sequence ID" value="KDQ09797.1"/>
    <property type="molecule type" value="Genomic_DNA"/>
</dbReference>
<sequence length="318" mass="36032">MSKHIVKRNPVKQQMRSTRLYATQKDKAAIMLAQRTDIRKAAHKIRADEHEKVAQVAHKKQVSVTRVQRELGCVSTLKKKTCAPNDEYQEEYREMSKEKLEETMAEHEAWREREKLGKHTQSKEQTADIIRTQKKIKDTSRMRGKYSSVVLNNTDKIANARATVRKCIDEGLAKVMLDPPWMEYSHYQELMVLEKILATFESGECCWEMATPPESAAGGDHAKKRKQCSDAGIPRKGSLEASSSKKAGKKHKDQGDCSYKQIAPLLSVGNTVNQSRDMGSKREQKLPCALGRARSHRRQATLGWPELSSRGEKGAEDI</sequence>
<dbReference type="InParanoid" id="A0A067MD59"/>
<gene>
    <name evidence="3" type="ORF">BOTBODRAFT_47404</name>
</gene>
<protein>
    <submittedName>
        <fullName evidence="3">Uncharacterized protein</fullName>
    </submittedName>
</protein>
<feature type="region of interest" description="Disordered" evidence="2">
    <location>
        <begin position="270"/>
        <end position="318"/>
    </location>
</feature>
<keyword evidence="1" id="KW-0175">Coiled coil</keyword>
<evidence type="ECO:0000313" key="3">
    <source>
        <dbReference type="EMBL" id="KDQ09797.1"/>
    </source>
</evidence>
<organism evidence="3 4">
    <name type="scientific">Botryobasidium botryosum (strain FD-172 SS1)</name>
    <dbReference type="NCBI Taxonomy" id="930990"/>
    <lineage>
        <taxon>Eukaryota</taxon>
        <taxon>Fungi</taxon>
        <taxon>Dikarya</taxon>
        <taxon>Basidiomycota</taxon>
        <taxon>Agaricomycotina</taxon>
        <taxon>Agaricomycetes</taxon>
        <taxon>Cantharellales</taxon>
        <taxon>Botryobasidiaceae</taxon>
        <taxon>Botryobasidium</taxon>
    </lineage>
</organism>
<keyword evidence="4" id="KW-1185">Reference proteome</keyword>
<proteinExistence type="predicted"/>
<dbReference type="HOGENOM" id="CLU_874327_0_0_1"/>
<dbReference type="Proteomes" id="UP000027195">
    <property type="component" value="Unassembled WGS sequence"/>
</dbReference>
<evidence type="ECO:0000256" key="1">
    <source>
        <dbReference type="SAM" id="Coils"/>
    </source>
</evidence>